<accession>A0A8T5V683</accession>
<proteinExistence type="predicted"/>
<dbReference type="EMBL" id="CP096255">
    <property type="protein sequence ID" value="UPT84396.1"/>
    <property type="molecule type" value="Genomic_DNA"/>
</dbReference>
<gene>
    <name evidence="1" type="ORF">HAP41_0000028980</name>
</gene>
<dbReference type="RefSeq" id="WP_175618066.1">
    <property type="nucleotide sequence ID" value="NZ_CP096255.1"/>
</dbReference>
<organism evidence="1 2">
    <name type="scientific">Bradyrhizobium barranii subsp. apii</name>
    <dbReference type="NCBI Taxonomy" id="2819348"/>
    <lineage>
        <taxon>Bacteria</taxon>
        <taxon>Pseudomonadati</taxon>
        <taxon>Pseudomonadota</taxon>
        <taxon>Alphaproteobacteria</taxon>
        <taxon>Hyphomicrobiales</taxon>
        <taxon>Nitrobacteraceae</taxon>
        <taxon>Bradyrhizobium</taxon>
        <taxon>Bradyrhizobium barranii</taxon>
    </lineage>
</organism>
<dbReference type="Gene3D" id="3.40.50.300">
    <property type="entry name" value="P-loop containing nucleotide triphosphate hydrolases"/>
    <property type="match status" value="1"/>
</dbReference>
<name>A0A8T5V683_9BRAD</name>
<dbReference type="SUPFAM" id="SSF52540">
    <property type="entry name" value="P-loop containing nucleoside triphosphate hydrolases"/>
    <property type="match status" value="1"/>
</dbReference>
<dbReference type="AlphaFoldDB" id="A0A8T5V683"/>
<sequence length="202" mass="21830">MALLSFVESAPRAYRLKVGNADLFRNSTEPGTSPSLWETMGNVFERSIIDNISEHDARWKVLQPPTGSGKTQGACLYSAMQAKRNRDTQGNLKPVGVLLVTRLIKQADDLAAQVNAMAGANVAVAHHSKSGTDADDIGRYDVLVVTHQAFVNAAETLAGAAWSRLVQWNGGHRLLTAYFSDREQPRSGRGGDRVSVLAARQG</sequence>
<dbReference type="InterPro" id="IPR027417">
    <property type="entry name" value="P-loop_NTPase"/>
</dbReference>
<evidence type="ECO:0000313" key="2">
    <source>
        <dbReference type="Proteomes" id="UP000551709"/>
    </source>
</evidence>
<reference evidence="1" key="2">
    <citation type="submission" date="2022-04" db="EMBL/GenBank/DDBJ databases">
        <authorList>
            <person name="Bromfield E.S.P."/>
            <person name="Cloutier S."/>
        </authorList>
    </citation>
    <scope>NUCLEOTIDE SEQUENCE</scope>
    <source>
        <strain evidence="1">1S5</strain>
    </source>
</reference>
<protein>
    <submittedName>
        <fullName evidence="1">Uncharacterized protein</fullName>
    </submittedName>
</protein>
<evidence type="ECO:0000313" key="1">
    <source>
        <dbReference type="EMBL" id="UPT84396.1"/>
    </source>
</evidence>
<dbReference type="Proteomes" id="UP000551709">
    <property type="component" value="Chromosome"/>
</dbReference>
<reference evidence="1" key="1">
    <citation type="journal article" date="2017" name="Syst. Appl. Microbiol.">
        <title>Soybeans inoculated with root zone soils of Canadian native legumes harbour diverse and novel Bradyrhizobium spp. that possess agricultural potential.</title>
        <authorList>
            <person name="Bromfield E.S.P."/>
            <person name="Cloutier S."/>
            <person name="Tambong J.T."/>
            <person name="Tran Thi T.V."/>
        </authorList>
    </citation>
    <scope>NUCLEOTIDE SEQUENCE</scope>
    <source>
        <strain evidence="1">1S5</strain>
    </source>
</reference>